<proteinExistence type="predicted"/>
<evidence type="ECO:0000313" key="1">
    <source>
        <dbReference type="EMBL" id="CAH0473451.1"/>
    </source>
</evidence>
<comment type="caution">
    <text evidence="1">The sequence shown here is derived from an EMBL/GenBank/DDBJ whole genome shotgun (WGS) entry which is preliminary data.</text>
</comment>
<gene>
    <name evidence="1" type="ORF">PBS003_LOCUS346</name>
</gene>
<organism evidence="1 2">
    <name type="scientific">Peronospora belbahrii</name>
    <dbReference type="NCBI Taxonomy" id="622444"/>
    <lineage>
        <taxon>Eukaryota</taxon>
        <taxon>Sar</taxon>
        <taxon>Stramenopiles</taxon>
        <taxon>Oomycota</taxon>
        <taxon>Peronosporomycetes</taxon>
        <taxon>Peronosporales</taxon>
        <taxon>Peronosporaceae</taxon>
        <taxon>Peronospora</taxon>
    </lineage>
</organism>
<dbReference type="Proteomes" id="UP001160483">
    <property type="component" value="Unassembled WGS sequence"/>
</dbReference>
<name>A0AAU9KGS2_9STRA</name>
<sequence length="218" mass="23162">MSGLHGSSGVLLSGIGDSGLLHLEAPNGTMEEVIWDVCREGGDQAVARGFVSVGGISPSSQARDAAQTEVDQAQVKVDLLPENCPGLTPSGDSLPFDVGEATLPTLEYELRVVSVVATRTAMGVTAATSEWATVVQKLAQLNREESFAKTAGVRSPMSPSGKMPKDTANRIKERIRAVIQRLLSSYVRHLITRCAKTLRQVSPYRDASTPVDRTGTDG</sequence>
<evidence type="ECO:0000313" key="2">
    <source>
        <dbReference type="Proteomes" id="UP001160483"/>
    </source>
</evidence>
<accession>A0AAU9KGS2</accession>
<reference evidence="1" key="1">
    <citation type="submission" date="2021-11" db="EMBL/GenBank/DDBJ databases">
        <authorList>
            <person name="Islam A."/>
            <person name="Islam S."/>
            <person name="Flora M.S."/>
            <person name="Rahman M."/>
            <person name="Ziaur R.M."/>
            <person name="Epstein J.H."/>
            <person name="Hassan M."/>
            <person name="Klassen M."/>
            <person name="Woodard K."/>
            <person name="Webb A."/>
            <person name="Webby R.J."/>
            <person name="El Zowalaty M.E."/>
        </authorList>
    </citation>
    <scope>NUCLEOTIDE SEQUENCE</scope>
    <source>
        <strain evidence="1">Pbs3</strain>
    </source>
</reference>
<dbReference type="EMBL" id="CAKKTJ010000057">
    <property type="protein sequence ID" value="CAH0473451.1"/>
    <property type="molecule type" value="Genomic_DNA"/>
</dbReference>
<dbReference type="AlphaFoldDB" id="A0AAU9KGS2"/>
<protein>
    <submittedName>
        <fullName evidence="1">Uncharacterized protein</fullName>
    </submittedName>
</protein>